<name>A0A6A6P8X4_9PEZI</name>
<protein>
    <submittedName>
        <fullName evidence="1">Uncharacterized protein</fullName>
    </submittedName>
</protein>
<gene>
    <name evidence="1" type="ORF">BDY21DRAFT_162032</name>
</gene>
<dbReference type="OrthoDB" id="5365129at2759"/>
<proteinExistence type="predicted"/>
<keyword evidence="2" id="KW-1185">Reference proteome</keyword>
<organism evidence="1 2">
    <name type="scientific">Lineolata rhizophorae</name>
    <dbReference type="NCBI Taxonomy" id="578093"/>
    <lineage>
        <taxon>Eukaryota</taxon>
        <taxon>Fungi</taxon>
        <taxon>Dikarya</taxon>
        <taxon>Ascomycota</taxon>
        <taxon>Pezizomycotina</taxon>
        <taxon>Dothideomycetes</taxon>
        <taxon>Dothideomycetes incertae sedis</taxon>
        <taxon>Lineolatales</taxon>
        <taxon>Lineolataceae</taxon>
        <taxon>Lineolata</taxon>
    </lineage>
</organism>
<evidence type="ECO:0000313" key="1">
    <source>
        <dbReference type="EMBL" id="KAF2460329.1"/>
    </source>
</evidence>
<dbReference type="AlphaFoldDB" id="A0A6A6P8X4"/>
<accession>A0A6A6P8X4</accession>
<dbReference type="EMBL" id="MU001673">
    <property type="protein sequence ID" value="KAF2460329.1"/>
    <property type="molecule type" value="Genomic_DNA"/>
</dbReference>
<dbReference type="Proteomes" id="UP000799766">
    <property type="component" value="Unassembled WGS sequence"/>
</dbReference>
<reference evidence="1" key="1">
    <citation type="journal article" date="2020" name="Stud. Mycol.">
        <title>101 Dothideomycetes genomes: a test case for predicting lifestyles and emergence of pathogens.</title>
        <authorList>
            <person name="Haridas S."/>
            <person name="Albert R."/>
            <person name="Binder M."/>
            <person name="Bloem J."/>
            <person name="Labutti K."/>
            <person name="Salamov A."/>
            <person name="Andreopoulos B."/>
            <person name="Baker S."/>
            <person name="Barry K."/>
            <person name="Bills G."/>
            <person name="Bluhm B."/>
            <person name="Cannon C."/>
            <person name="Castanera R."/>
            <person name="Culley D."/>
            <person name="Daum C."/>
            <person name="Ezra D."/>
            <person name="Gonzalez J."/>
            <person name="Henrissat B."/>
            <person name="Kuo A."/>
            <person name="Liang C."/>
            <person name="Lipzen A."/>
            <person name="Lutzoni F."/>
            <person name="Magnuson J."/>
            <person name="Mondo S."/>
            <person name="Nolan M."/>
            <person name="Ohm R."/>
            <person name="Pangilinan J."/>
            <person name="Park H.-J."/>
            <person name="Ramirez L."/>
            <person name="Alfaro M."/>
            <person name="Sun H."/>
            <person name="Tritt A."/>
            <person name="Yoshinaga Y."/>
            <person name="Zwiers L.-H."/>
            <person name="Turgeon B."/>
            <person name="Goodwin S."/>
            <person name="Spatafora J."/>
            <person name="Crous P."/>
            <person name="Grigoriev I."/>
        </authorList>
    </citation>
    <scope>NUCLEOTIDE SEQUENCE</scope>
    <source>
        <strain evidence="1">ATCC 16933</strain>
    </source>
</reference>
<evidence type="ECO:0000313" key="2">
    <source>
        <dbReference type="Proteomes" id="UP000799766"/>
    </source>
</evidence>
<sequence>MAIDVIGLAGTLATLISLLTDNSPASERGNSMFRTTVGLDGTPGSNGGELSNAGGDAPAIIAINRNGDEVGRTGPAELILDHIDDADSLNAEIGQGPDHSGDQAVAAYFLAGNDAICVVSIIVTWPNQLRRGWIGDNGVPCGQFVFPSGVIINDENYEPYCTWLDNDHSNDIPSSGVYIDFREFAVPDGQSLPEEESTTFCGEPAQVFADNAQKRRRSAGAGPPLAGRAVNDTRLVVSGSTQHMAADVCAGENTFGPDYISLADGMYCDMSTREVMPLCTDDLVDDCFDLDDMDPEVSRSKVKKRGLRSTGEYSRVMDWRQLRRGG</sequence>